<feature type="compositionally biased region" description="Polar residues" evidence="1">
    <location>
        <begin position="136"/>
        <end position="145"/>
    </location>
</feature>
<comment type="caution">
    <text evidence="3">The sequence shown here is derived from an EMBL/GenBank/DDBJ whole genome shotgun (WGS) entry which is preliminary data.</text>
</comment>
<evidence type="ECO:0000313" key="3">
    <source>
        <dbReference type="EMBL" id="MRD48300.1"/>
    </source>
</evidence>
<evidence type="ECO:0000256" key="2">
    <source>
        <dbReference type="SAM" id="Phobius"/>
    </source>
</evidence>
<sequence length="334" mass="34186">MTQLRDARFKRALDAAPDAQLRPDARVRAYIRDAARAAAPSRSVKWWKATGSGRPVWGAALASLALATLVTLLWYDREIPDAGVTPPSADKQAPVPVRPASSVAEAAQGQSPVAPQAAPAAAGRAKDVAKEAARSGTPSAGSSPDSPRRQDALRDQAAPALSKAAAPEAKAEAGLNAAPQAPAPAAAPAPAFAPPPPTAVQAPLAPSALAPSVTREAATVSRAGSAVIDDNWAEAMVQARGRSVRLQRAQADRLPALLNAVVRGPAAPPSAADLQPSLTIELTGPGSADTVDIMGAQVRYTRLRDGQPKAVTVLTPNAAQLQALQAEADRLLGR</sequence>
<keyword evidence="4" id="KW-1185">Reference proteome</keyword>
<feature type="compositionally biased region" description="Low complexity" evidence="1">
    <location>
        <begin position="157"/>
        <end position="180"/>
    </location>
</feature>
<evidence type="ECO:0000313" key="4">
    <source>
        <dbReference type="Proteomes" id="UP000487350"/>
    </source>
</evidence>
<gene>
    <name evidence="3" type="ORF">GHT07_13505</name>
</gene>
<keyword evidence="2" id="KW-1133">Transmembrane helix</keyword>
<keyword evidence="2" id="KW-0472">Membrane</keyword>
<evidence type="ECO:0000256" key="1">
    <source>
        <dbReference type="SAM" id="MobiDB-lite"/>
    </source>
</evidence>
<keyword evidence="2" id="KW-0812">Transmembrane</keyword>
<feature type="compositionally biased region" description="Low complexity" evidence="1">
    <location>
        <begin position="106"/>
        <end position="123"/>
    </location>
</feature>
<dbReference type="Proteomes" id="UP000487350">
    <property type="component" value="Unassembled WGS sequence"/>
</dbReference>
<dbReference type="RefSeq" id="WP_153585625.1">
    <property type="nucleotide sequence ID" value="NZ_WJBU01000012.1"/>
</dbReference>
<feature type="transmembrane region" description="Helical" evidence="2">
    <location>
        <begin position="55"/>
        <end position="75"/>
    </location>
</feature>
<feature type="compositionally biased region" description="Pro residues" evidence="1">
    <location>
        <begin position="181"/>
        <end position="198"/>
    </location>
</feature>
<reference evidence="3 4" key="1">
    <citation type="submission" date="2019-11" db="EMBL/GenBank/DDBJ databases">
        <title>Caenimonas koreensis gen. nov., sp. nov., isolated from activated sludge.</title>
        <authorList>
            <person name="Seung H.R."/>
        </authorList>
    </citation>
    <scope>NUCLEOTIDE SEQUENCE [LARGE SCALE GENOMIC DNA]</scope>
    <source>
        <strain evidence="3 4">EMB320</strain>
    </source>
</reference>
<accession>A0A844AUV8</accession>
<feature type="region of interest" description="Disordered" evidence="1">
    <location>
        <begin position="83"/>
        <end position="199"/>
    </location>
</feature>
<dbReference type="EMBL" id="WJBU01000012">
    <property type="protein sequence ID" value="MRD48300.1"/>
    <property type="molecule type" value="Genomic_DNA"/>
</dbReference>
<proteinExistence type="predicted"/>
<organism evidence="3 4">
    <name type="scientific">Caenimonas koreensis DSM 17982</name>
    <dbReference type="NCBI Taxonomy" id="1121255"/>
    <lineage>
        <taxon>Bacteria</taxon>
        <taxon>Pseudomonadati</taxon>
        <taxon>Pseudomonadota</taxon>
        <taxon>Betaproteobacteria</taxon>
        <taxon>Burkholderiales</taxon>
        <taxon>Comamonadaceae</taxon>
        <taxon>Caenimonas</taxon>
    </lineage>
</organism>
<feature type="compositionally biased region" description="Basic and acidic residues" evidence="1">
    <location>
        <begin position="124"/>
        <end position="133"/>
    </location>
</feature>
<dbReference type="AlphaFoldDB" id="A0A844AUV8"/>
<protein>
    <submittedName>
        <fullName evidence="3">Uncharacterized protein</fullName>
    </submittedName>
</protein>
<name>A0A844AUV8_9BURK</name>